<comment type="caution">
    <text evidence="1">The sequence shown here is derived from an EMBL/GenBank/DDBJ whole genome shotgun (WGS) entry which is preliminary data.</text>
</comment>
<dbReference type="InterPro" id="IPR027417">
    <property type="entry name" value="P-loop_NTPase"/>
</dbReference>
<evidence type="ECO:0008006" key="3">
    <source>
        <dbReference type="Google" id="ProtNLM"/>
    </source>
</evidence>
<dbReference type="Gene3D" id="3.40.50.300">
    <property type="entry name" value="P-loop containing nucleotide triphosphate hydrolases"/>
    <property type="match status" value="1"/>
</dbReference>
<evidence type="ECO:0000313" key="1">
    <source>
        <dbReference type="EMBL" id="MDT8878312.1"/>
    </source>
</evidence>
<accession>A0ABU3NB88</accession>
<reference evidence="2" key="1">
    <citation type="submission" date="2023-07" db="EMBL/GenBank/DDBJ databases">
        <title>Substrates and metabolic shifts associated with increased methane emissions in unrestored hypersaline salterns.</title>
        <authorList>
            <person name="Bueno De Mesquita C.P."/>
            <person name="Tringe S.G."/>
        </authorList>
    </citation>
    <scope>NUCLEOTIDE SEQUENCE [LARGE SCALE GENOMIC DNA]</scope>
    <source>
        <strain evidence="2">I4</strain>
    </source>
</reference>
<dbReference type="EMBL" id="JAVXUR010000001">
    <property type="protein sequence ID" value="MDT8878312.1"/>
    <property type="molecule type" value="Genomic_DNA"/>
</dbReference>
<name>A0ABU3NB88_9GAMM</name>
<organism evidence="1 2">
    <name type="scientific">Halomonas saccharevitans</name>
    <dbReference type="NCBI Taxonomy" id="416872"/>
    <lineage>
        <taxon>Bacteria</taxon>
        <taxon>Pseudomonadati</taxon>
        <taxon>Pseudomonadota</taxon>
        <taxon>Gammaproteobacteria</taxon>
        <taxon>Oceanospirillales</taxon>
        <taxon>Halomonadaceae</taxon>
        <taxon>Halomonas</taxon>
    </lineage>
</organism>
<proteinExistence type="predicted"/>
<dbReference type="SUPFAM" id="SSF52540">
    <property type="entry name" value="P-loop containing nucleoside triphosphate hydrolases"/>
    <property type="match status" value="1"/>
</dbReference>
<dbReference type="Proteomes" id="UP001255917">
    <property type="component" value="Unassembled WGS sequence"/>
</dbReference>
<evidence type="ECO:0000313" key="2">
    <source>
        <dbReference type="Proteomes" id="UP001255917"/>
    </source>
</evidence>
<gene>
    <name evidence="1" type="ORF">RSO68_02385</name>
</gene>
<keyword evidence="2" id="KW-1185">Reference proteome</keyword>
<sequence>MIVLIDGLPASGKSLVRGMLDNHSKVFSCPFHDLLPLTFTSPNLDYEALKAKDTEWLRSQLSKSARYYRIERIASQEEFHFDIGGGEVKSFPVNLDFYSFDRMFMSFLRSIEEWTPQNIIEACYKVLNCELYGKINCEKRVYATLGNGEIHSPRKFLERFPDGKVIYFNRDIESIVAALCERPPQPGNYRTRENEHKKIFKNRIVSGIVQESLEKKIELDRLFREFPVKVLLLDFDSFFDDFEVTKKKIAHFLGIPVEKSMDEFSFIGSKMPKTSGSGYFDKPIDNKESILSSDERNLIGFLYNPTFTGLFGLALNREFFYLAVEAYLNSYKKKAKNYFLNKFLKKPLFSGVR</sequence>
<protein>
    <recommendedName>
        <fullName evidence="3">Sulfotransferase family protein</fullName>
    </recommendedName>
</protein>
<dbReference type="RefSeq" id="WP_315585300.1">
    <property type="nucleotide sequence ID" value="NZ_JAVXUR010000001.1"/>
</dbReference>